<proteinExistence type="predicted"/>
<organism evidence="1 2">
    <name type="scientific">Ophiophagus hannah</name>
    <name type="common">King cobra</name>
    <name type="synonym">Naja hannah</name>
    <dbReference type="NCBI Taxonomy" id="8665"/>
    <lineage>
        <taxon>Eukaryota</taxon>
        <taxon>Metazoa</taxon>
        <taxon>Chordata</taxon>
        <taxon>Craniata</taxon>
        <taxon>Vertebrata</taxon>
        <taxon>Euteleostomi</taxon>
        <taxon>Lepidosauria</taxon>
        <taxon>Squamata</taxon>
        <taxon>Bifurcata</taxon>
        <taxon>Unidentata</taxon>
        <taxon>Episquamata</taxon>
        <taxon>Toxicofera</taxon>
        <taxon>Serpentes</taxon>
        <taxon>Colubroidea</taxon>
        <taxon>Elapidae</taxon>
        <taxon>Elapinae</taxon>
        <taxon>Ophiophagus</taxon>
    </lineage>
</organism>
<reference evidence="1 2" key="1">
    <citation type="journal article" date="2013" name="Proc. Natl. Acad. Sci. U.S.A.">
        <title>The king cobra genome reveals dynamic gene evolution and adaptation in the snake venom system.</title>
        <authorList>
            <person name="Vonk F.J."/>
            <person name="Casewell N.R."/>
            <person name="Henkel C.V."/>
            <person name="Heimberg A.M."/>
            <person name="Jansen H.J."/>
            <person name="McCleary R.J."/>
            <person name="Kerkkamp H.M."/>
            <person name="Vos R.A."/>
            <person name="Guerreiro I."/>
            <person name="Calvete J.J."/>
            <person name="Wuster W."/>
            <person name="Woods A.E."/>
            <person name="Logan J.M."/>
            <person name="Harrison R.A."/>
            <person name="Castoe T.A."/>
            <person name="de Koning A.P."/>
            <person name="Pollock D.D."/>
            <person name="Yandell M."/>
            <person name="Calderon D."/>
            <person name="Renjifo C."/>
            <person name="Currier R.B."/>
            <person name="Salgado D."/>
            <person name="Pla D."/>
            <person name="Sanz L."/>
            <person name="Hyder A.S."/>
            <person name="Ribeiro J.M."/>
            <person name="Arntzen J.W."/>
            <person name="van den Thillart G.E."/>
            <person name="Boetzer M."/>
            <person name="Pirovano W."/>
            <person name="Dirks R.P."/>
            <person name="Spaink H.P."/>
            <person name="Duboule D."/>
            <person name="McGlinn E."/>
            <person name="Kini R.M."/>
            <person name="Richardson M.K."/>
        </authorList>
    </citation>
    <scope>NUCLEOTIDE SEQUENCE</scope>
    <source>
        <tissue evidence="1">Blood</tissue>
    </source>
</reference>
<protein>
    <submittedName>
        <fullName evidence="1">Uncharacterized protein</fullName>
    </submittedName>
</protein>
<dbReference type="OrthoDB" id="416496at2759"/>
<gene>
    <name evidence="1" type="ORF">L345_02458</name>
</gene>
<comment type="caution">
    <text evidence="1">The sequence shown here is derived from an EMBL/GenBank/DDBJ whole genome shotgun (WGS) entry which is preliminary data.</text>
</comment>
<feature type="non-terminal residue" evidence="1">
    <location>
        <position position="1"/>
    </location>
</feature>
<evidence type="ECO:0000313" key="2">
    <source>
        <dbReference type="Proteomes" id="UP000018936"/>
    </source>
</evidence>
<dbReference type="AlphaFoldDB" id="V8PAY0"/>
<evidence type="ECO:0000313" key="1">
    <source>
        <dbReference type="EMBL" id="ETE71719.1"/>
    </source>
</evidence>
<accession>V8PAY0</accession>
<dbReference type="EMBL" id="AZIM01000320">
    <property type="protein sequence ID" value="ETE71719.1"/>
    <property type="molecule type" value="Genomic_DNA"/>
</dbReference>
<keyword evidence="2" id="KW-1185">Reference proteome</keyword>
<dbReference type="Proteomes" id="UP000018936">
    <property type="component" value="Unassembled WGS sequence"/>
</dbReference>
<sequence length="69" mass="8029">MVKEQRKKVFANEECDYDIGYELAKSYYFDKIITVLSLADSLLKRNLFVEIIEDHLANSRKEKTSLLAA</sequence>
<name>V8PAY0_OPHHA</name>